<dbReference type="PANTHER" id="PTHR12143:SF42">
    <property type="entry name" value="PUTATIVE SUBFAMILY (AFU_ORTHOLOGUE AFUA_6G13760)-RELATED"/>
    <property type="match status" value="1"/>
</dbReference>
<dbReference type="GO" id="GO:0006516">
    <property type="term" value="P:glycoprotein catabolic process"/>
    <property type="evidence" value="ECO:0007669"/>
    <property type="project" value="TreeGrafter"/>
</dbReference>
<dbReference type="GO" id="GO:0000224">
    <property type="term" value="F:peptide-N4-(N-acetyl-beta-glucosaminyl)asparagine amidase activity"/>
    <property type="evidence" value="ECO:0007669"/>
    <property type="project" value="TreeGrafter"/>
</dbReference>
<dbReference type="RefSeq" id="XP_060283884.1">
    <property type="nucleotide sequence ID" value="XM_060427754.1"/>
</dbReference>
<protein>
    <submittedName>
        <fullName evidence="3">Glycosyl hydrolase family 92-domain-containing protein</fullName>
    </submittedName>
</protein>
<sequence length="844" mass="93391">MRLSGPSYPKATASMASFQMTGFPRRSRVLLFALILFCVLVLLPKPGLHVGRALLFFMFSPDSAGSDWHKGLNLDILKYVDPLIGTTDGGHVFPGATLPYGIAKAVADTLSPAENAAGFVSDDAPILGFSHMHDSGTGGNPSLGNFPIFFHPGCPEDDFVQCRYALRERMTDRVNGSAYATPGYFRINLTNSVQAEMTATERTALYRFTFPGTPTVEVEDVDVPYSPLVVVDLADLANSRSGGAIQIFPDLVRVAGNGTYGPSFGLGSYNAFFCADFRGASLRKSGTFLSNTATEEPKWLGSGVYIPPGSAGAWLQFEKPESDSILARVGLSFISVDQACANAENEIADFGFESVHKAAQRQWAEKLSVIKVDAAGVSDELQTTFWSGLYRSLLSPQNYTGENQLWNSSEPYYDSFYCIWDSFRAQHPLLTIIDPVAQTEMIRALIDTYRNIGKLPDCRMSFCKGFSQGGSNADIVIADAYIKNLTEGIDWETAYEAVLSDAEVEPRNWGLEGRGNLVSWHNLGYIPWDDKDTNGTGPSSRTISRSVEYAYDDFCISLMAAGMGHQGDAEKYHKRSANWKNLWNPEQRDLYRDSDNDVVQTVFKGFMMPRMLNGTWRYQNTRTCSPVHEMHRCYFDTGLDTYEGSPWLYSFFVPQDMGGLVEAMGGRERFVERLTYFHTSGIAYMGNEPTFLPVFQFHYAGRPGLSSYWAHRYIPSLFNASINGIPGNDDCAMGAFSALAFMGFFPVAGQDVYLLTPPFFREVAIRTKLGSRAVIRVLNFDPTYAAKYIQSARLNGKPYTRNWITHDFFLTGGVLEFTVGSVEGAWGSRDEDLPPSYPVLGMGG</sequence>
<reference evidence="3" key="1">
    <citation type="submission" date="2023-06" db="EMBL/GenBank/DDBJ databases">
        <title>Genome-scale phylogeny and comparative genomics of the fungal order Sordariales.</title>
        <authorList>
            <consortium name="Lawrence Berkeley National Laboratory"/>
            <person name="Hensen N."/>
            <person name="Bonometti L."/>
            <person name="Westerberg I."/>
            <person name="Brannstrom I.O."/>
            <person name="Guillou S."/>
            <person name="Cros-Aarteil S."/>
            <person name="Calhoun S."/>
            <person name="Haridas S."/>
            <person name="Kuo A."/>
            <person name="Mondo S."/>
            <person name="Pangilinan J."/>
            <person name="Riley R."/>
            <person name="Labutti K."/>
            <person name="Andreopoulos B."/>
            <person name="Lipzen A."/>
            <person name="Chen C."/>
            <person name="Yanf M."/>
            <person name="Daum C."/>
            <person name="Ng V."/>
            <person name="Clum A."/>
            <person name="Steindorff A."/>
            <person name="Ohm R."/>
            <person name="Martin F."/>
            <person name="Silar P."/>
            <person name="Natvig D."/>
            <person name="Lalanne C."/>
            <person name="Gautier V."/>
            <person name="Ament-Velasquez S.L."/>
            <person name="Kruys A."/>
            <person name="Hutchinson M.I."/>
            <person name="Powell A.J."/>
            <person name="Barry K."/>
            <person name="Miller A.N."/>
            <person name="Grigoriev I.V."/>
            <person name="Debuchy R."/>
            <person name="Gladieux P."/>
            <person name="Thoren M.H."/>
            <person name="Johannesson H."/>
        </authorList>
    </citation>
    <scope>NUCLEOTIDE SEQUENCE</scope>
    <source>
        <strain evidence="3">8032-3</strain>
    </source>
</reference>
<dbReference type="GO" id="GO:0005829">
    <property type="term" value="C:cytosol"/>
    <property type="evidence" value="ECO:0007669"/>
    <property type="project" value="TreeGrafter"/>
</dbReference>
<dbReference type="SUPFAM" id="SSF48208">
    <property type="entry name" value="Six-hairpin glycosidases"/>
    <property type="match status" value="1"/>
</dbReference>
<dbReference type="AlphaFoldDB" id="A0AAJ0C0I7"/>
<proteinExistence type="predicted"/>
<dbReference type="Gene3D" id="2.70.98.10">
    <property type="match status" value="1"/>
</dbReference>
<dbReference type="InterPro" id="IPR014718">
    <property type="entry name" value="GH-type_carb-bd"/>
</dbReference>
<dbReference type="Pfam" id="PF07971">
    <property type="entry name" value="Glyco_hydro_92"/>
    <property type="match status" value="1"/>
</dbReference>
<dbReference type="Pfam" id="PF17678">
    <property type="entry name" value="Glyco_hydro_92N"/>
    <property type="match status" value="1"/>
</dbReference>
<evidence type="ECO:0000313" key="3">
    <source>
        <dbReference type="EMBL" id="KAK1767671.1"/>
    </source>
</evidence>
<feature type="domain" description="Glycosyl hydrolase family 92" evidence="1">
    <location>
        <begin position="338"/>
        <end position="820"/>
    </location>
</feature>
<dbReference type="InterPro" id="IPR008928">
    <property type="entry name" value="6-hairpin_glycosidase_sf"/>
</dbReference>
<dbReference type="GO" id="GO:0005634">
    <property type="term" value="C:nucleus"/>
    <property type="evidence" value="ECO:0007669"/>
    <property type="project" value="TreeGrafter"/>
</dbReference>
<dbReference type="GeneID" id="85310941"/>
<dbReference type="PANTHER" id="PTHR12143">
    <property type="entry name" value="PEPTIDE N-GLYCANASE PNGASE -RELATED"/>
    <property type="match status" value="1"/>
</dbReference>
<dbReference type="GO" id="GO:0030246">
    <property type="term" value="F:carbohydrate binding"/>
    <property type="evidence" value="ECO:0007669"/>
    <property type="project" value="InterPro"/>
</dbReference>
<dbReference type="Proteomes" id="UP001244011">
    <property type="component" value="Unassembled WGS sequence"/>
</dbReference>
<dbReference type="FunFam" id="1.20.1610.10:FF:000002">
    <property type="entry name" value="Alpha-1,2-mannosidase family protein"/>
    <property type="match status" value="1"/>
</dbReference>
<dbReference type="InterPro" id="IPR041371">
    <property type="entry name" value="GH92_N"/>
</dbReference>
<dbReference type="InterPro" id="IPR005887">
    <property type="entry name" value="GH92_a_mannosidase_put"/>
</dbReference>
<keyword evidence="4" id="KW-1185">Reference proteome</keyword>
<evidence type="ECO:0000259" key="1">
    <source>
        <dbReference type="Pfam" id="PF07971"/>
    </source>
</evidence>
<dbReference type="FunFam" id="1.20.1050.60:FF:000002">
    <property type="entry name" value="Glycosyl hydrolase family 92"/>
    <property type="match status" value="1"/>
</dbReference>
<organism evidence="3 4">
    <name type="scientific">Phialemonium atrogriseum</name>
    <dbReference type="NCBI Taxonomy" id="1093897"/>
    <lineage>
        <taxon>Eukaryota</taxon>
        <taxon>Fungi</taxon>
        <taxon>Dikarya</taxon>
        <taxon>Ascomycota</taxon>
        <taxon>Pezizomycotina</taxon>
        <taxon>Sordariomycetes</taxon>
        <taxon>Sordariomycetidae</taxon>
        <taxon>Cephalothecales</taxon>
        <taxon>Cephalothecaceae</taxon>
        <taxon>Phialemonium</taxon>
    </lineage>
</organism>
<dbReference type="GO" id="GO:0005975">
    <property type="term" value="P:carbohydrate metabolic process"/>
    <property type="evidence" value="ECO:0007669"/>
    <property type="project" value="InterPro"/>
</dbReference>
<dbReference type="InterPro" id="IPR050883">
    <property type="entry name" value="PNGase"/>
</dbReference>
<dbReference type="EMBL" id="MU839007">
    <property type="protein sequence ID" value="KAK1767671.1"/>
    <property type="molecule type" value="Genomic_DNA"/>
</dbReference>
<keyword evidence="3" id="KW-0378">Hydrolase</keyword>
<feature type="domain" description="Glycosyl hydrolase family 92 N-terminal" evidence="2">
    <location>
        <begin position="79"/>
        <end position="332"/>
    </location>
</feature>
<comment type="caution">
    <text evidence="3">The sequence shown here is derived from an EMBL/GenBank/DDBJ whole genome shotgun (WGS) entry which is preliminary data.</text>
</comment>
<accession>A0AAJ0C0I7</accession>
<dbReference type="InterPro" id="IPR012939">
    <property type="entry name" value="Glyco_hydro_92"/>
</dbReference>
<evidence type="ECO:0000259" key="2">
    <source>
        <dbReference type="Pfam" id="PF17678"/>
    </source>
</evidence>
<dbReference type="FunFam" id="3.30.2080.10:FF:000001">
    <property type="entry name" value="Alpha-1,2-mannosidase subfamily"/>
    <property type="match status" value="1"/>
</dbReference>
<dbReference type="NCBIfam" id="TIGR01180">
    <property type="entry name" value="aman2_put"/>
    <property type="match status" value="1"/>
</dbReference>
<name>A0AAJ0C0I7_9PEZI</name>
<dbReference type="Gene3D" id="1.20.1610.10">
    <property type="entry name" value="alpha-1,2-mannosidases domains"/>
    <property type="match status" value="1"/>
</dbReference>
<evidence type="ECO:0000313" key="4">
    <source>
        <dbReference type="Proteomes" id="UP001244011"/>
    </source>
</evidence>
<dbReference type="Gene3D" id="1.20.1050.60">
    <property type="entry name" value="alpha-1,2-mannosidase"/>
    <property type="match status" value="1"/>
</dbReference>
<gene>
    <name evidence="3" type="ORF">QBC33DRAFT_536933</name>
</gene>
<dbReference type="Gene3D" id="3.30.2080.10">
    <property type="entry name" value="GH92 mannosidase domain"/>
    <property type="match status" value="1"/>
</dbReference>